<reference evidence="9 10" key="1">
    <citation type="submission" date="2017-09" db="EMBL/GenBank/DDBJ databases">
        <title>Bacterial strain isolated from the female urinary microbiota.</title>
        <authorList>
            <person name="Thomas-White K."/>
            <person name="Kumar N."/>
            <person name="Forster S."/>
            <person name="Putonti C."/>
            <person name="Lawley T."/>
            <person name="Wolfe A.J."/>
        </authorList>
    </citation>
    <scope>NUCLEOTIDE SEQUENCE [LARGE SCALE GENOMIC DNA]</scope>
    <source>
        <strain evidence="9 10">UMB0240</strain>
    </source>
</reference>
<evidence type="ECO:0000313" key="9">
    <source>
        <dbReference type="EMBL" id="PMC80232.1"/>
    </source>
</evidence>
<protein>
    <submittedName>
        <fullName evidence="9">AI-2E family transporter</fullName>
    </submittedName>
</protein>
<dbReference type="Pfam" id="PF01594">
    <property type="entry name" value="AI-2E_transport"/>
    <property type="match status" value="1"/>
</dbReference>
<proteinExistence type="inferred from homology"/>
<keyword evidence="4" id="KW-1003">Cell membrane</keyword>
<evidence type="ECO:0000256" key="7">
    <source>
        <dbReference type="ARBA" id="ARBA00023136"/>
    </source>
</evidence>
<evidence type="ECO:0000256" key="6">
    <source>
        <dbReference type="ARBA" id="ARBA00022989"/>
    </source>
</evidence>
<dbReference type="AlphaFoldDB" id="A0A2N6UFB3"/>
<evidence type="ECO:0000256" key="2">
    <source>
        <dbReference type="ARBA" id="ARBA00009773"/>
    </source>
</evidence>
<dbReference type="PANTHER" id="PTHR21716:SF53">
    <property type="entry name" value="PERMEASE PERM-RELATED"/>
    <property type="match status" value="1"/>
</dbReference>
<dbReference type="Proteomes" id="UP000235701">
    <property type="component" value="Unassembled WGS sequence"/>
</dbReference>
<comment type="subcellular location">
    <subcellularLocation>
        <location evidence="1">Cell membrane</location>
        <topology evidence="1">Multi-pass membrane protein</topology>
    </subcellularLocation>
</comment>
<evidence type="ECO:0000313" key="10">
    <source>
        <dbReference type="Proteomes" id="UP000235701"/>
    </source>
</evidence>
<feature type="transmembrane region" description="Helical" evidence="8">
    <location>
        <begin position="172"/>
        <end position="197"/>
    </location>
</feature>
<sequence length="406" mass="44312">MKKITAPTKQGVQWLVLIAVLILAVINWSYLVQTVTMIWSVIFPLILGGMIAFVLNLLMTWIEKYLYPNAKNKYLKGSRRPVAMMLAILVVCLVIAATVVVVVPQLASAVMTLIDVVPEAVDNLTDWFNSQKALVPLVNQLANQADIDWGSIFSNVANGINNLASGLASTSISVLTTSVGAVTNIFLGIMFAIYILFSKEKLAKQMDRLLAVYVRDDMNQLIKNVARVANETFSSFISGMVIEAIILGALVTAGLLILQVPYAAMLGVLQGVMALIPIIGAFLSGAVGVVILLALNPTYAVVYLIFVLLVQQLEGDLIYPRVVGDSIGLPSMWVLFAVTVGGGLMGIPGMLIGVPFLASIYKIIKIDVAYRERMIQRTRDQDSEQKVQFLESLRHQTLTNKEIDKI</sequence>
<evidence type="ECO:0000256" key="5">
    <source>
        <dbReference type="ARBA" id="ARBA00022692"/>
    </source>
</evidence>
<comment type="similarity">
    <text evidence="2">Belongs to the autoinducer-2 exporter (AI-2E) (TC 2.A.86) family.</text>
</comment>
<name>A0A2N6UFB3_9LACT</name>
<dbReference type="GO" id="GO:0005886">
    <property type="term" value="C:plasma membrane"/>
    <property type="evidence" value="ECO:0007669"/>
    <property type="project" value="UniProtKB-SubCell"/>
</dbReference>
<dbReference type="InterPro" id="IPR002549">
    <property type="entry name" value="AI-2E-like"/>
</dbReference>
<dbReference type="RefSeq" id="WP_102198900.1">
    <property type="nucleotide sequence ID" value="NZ_PNHQ01000004.1"/>
</dbReference>
<keyword evidence="3" id="KW-0813">Transport</keyword>
<feature type="transmembrane region" description="Helical" evidence="8">
    <location>
        <begin position="12"/>
        <end position="31"/>
    </location>
</feature>
<accession>A0A2N6UFB3</accession>
<keyword evidence="5 8" id="KW-0812">Transmembrane</keyword>
<organism evidence="9 10">
    <name type="scientific">Aerococcus viridans</name>
    <dbReference type="NCBI Taxonomy" id="1377"/>
    <lineage>
        <taxon>Bacteria</taxon>
        <taxon>Bacillati</taxon>
        <taxon>Bacillota</taxon>
        <taxon>Bacilli</taxon>
        <taxon>Lactobacillales</taxon>
        <taxon>Aerococcaceae</taxon>
        <taxon>Aerococcus</taxon>
    </lineage>
</organism>
<dbReference type="OrthoDB" id="9793390at2"/>
<comment type="caution">
    <text evidence="9">The sequence shown here is derived from an EMBL/GenBank/DDBJ whole genome shotgun (WGS) entry which is preliminary data.</text>
</comment>
<dbReference type="PANTHER" id="PTHR21716">
    <property type="entry name" value="TRANSMEMBRANE PROTEIN"/>
    <property type="match status" value="1"/>
</dbReference>
<gene>
    <name evidence="9" type="ORF">CJ191_02490</name>
</gene>
<dbReference type="EMBL" id="PNHQ01000004">
    <property type="protein sequence ID" value="PMC80232.1"/>
    <property type="molecule type" value="Genomic_DNA"/>
</dbReference>
<feature type="transmembrane region" description="Helical" evidence="8">
    <location>
        <begin position="37"/>
        <end position="62"/>
    </location>
</feature>
<feature type="transmembrane region" description="Helical" evidence="8">
    <location>
        <begin position="236"/>
        <end position="258"/>
    </location>
</feature>
<keyword evidence="10" id="KW-1185">Reference proteome</keyword>
<feature type="transmembrane region" description="Helical" evidence="8">
    <location>
        <begin position="82"/>
        <end position="103"/>
    </location>
</feature>
<dbReference type="GO" id="GO:0055085">
    <property type="term" value="P:transmembrane transport"/>
    <property type="evidence" value="ECO:0007669"/>
    <property type="project" value="TreeGrafter"/>
</dbReference>
<evidence type="ECO:0000256" key="4">
    <source>
        <dbReference type="ARBA" id="ARBA00022475"/>
    </source>
</evidence>
<evidence type="ECO:0000256" key="3">
    <source>
        <dbReference type="ARBA" id="ARBA00022448"/>
    </source>
</evidence>
<feature type="transmembrane region" description="Helical" evidence="8">
    <location>
        <begin position="264"/>
        <end position="283"/>
    </location>
</feature>
<evidence type="ECO:0000256" key="1">
    <source>
        <dbReference type="ARBA" id="ARBA00004651"/>
    </source>
</evidence>
<keyword evidence="7 8" id="KW-0472">Membrane</keyword>
<evidence type="ECO:0000256" key="8">
    <source>
        <dbReference type="SAM" id="Phobius"/>
    </source>
</evidence>
<keyword evidence="6 8" id="KW-1133">Transmembrane helix</keyword>
<feature type="transmembrane region" description="Helical" evidence="8">
    <location>
        <begin position="290"/>
        <end position="313"/>
    </location>
</feature>
<feature type="transmembrane region" description="Helical" evidence="8">
    <location>
        <begin position="333"/>
        <end position="364"/>
    </location>
</feature>